<dbReference type="RefSeq" id="WP_155892929.1">
    <property type="nucleotide sequence ID" value="NZ_AWQS01000105.1"/>
</dbReference>
<evidence type="ECO:0000256" key="1">
    <source>
        <dbReference type="SAM" id="SignalP"/>
    </source>
</evidence>
<gene>
    <name evidence="2" type="ORF">N864_04065</name>
</gene>
<sequence length="128" mass="13463">MMRRVLIVLAALALAGCSSDPTAKDLPSDVVSARPSITVEEAKFVLAAEHLGVKVTGESVADDLETGTTTCWALRDGGVTLGEIARDSKGQPLPDSGDGLRTKKLMYAAVQSMCPTYDSQLSQLKLPS</sequence>
<name>W9GKA9_9MICO</name>
<protein>
    <recommendedName>
        <fullName evidence="4">DUF732 domain-containing protein</fullName>
    </recommendedName>
</protein>
<proteinExistence type="predicted"/>
<reference evidence="3" key="1">
    <citation type="submission" date="2013-08" db="EMBL/GenBank/DDBJ databases">
        <title>Intrasporangium oryzae NRRL B-24470.</title>
        <authorList>
            <person name="Liu H."/>
            <person name="Wang G."/>
        </authorList>
    </citation>
    <scope>NUCLEOTIDE SEQUENCE [LARGE SCALE GENOMIC DNA]</scope>
    <source>
        <strain evidence="3">Q5-1</strain>
    </source>
</reference>
<comment type="caution">
    <text evidence="2">The sequence shown here is derived from an EMBL/GenBank/DDBJ whole genome shotgun (WGS) entry which is preliminary data.</text>
</comment>
<feature type="chain" id="PRO_5004923018" description="DUF732 domain-containing protein" evidence="1">
    <location>
        <begin position="24"/>
        <end position="128"/>
    </location>
</feature>
<dbReference type="OrthoDB" id="4868334at2"/>
<dbReference type="EMBL" id="AWQS01000105">
    <property type="protein sequence ID" value="EWT05547.1"/>
    <property type="molecule type" value="Genomic_DNA"/>
</dbReference>
<evidence type="ECO:0000313" key="3">
    <source>
        <dbReference type="Proteomes" id="UP000019494"/>
    </source>
</evidence>
<dbReference type="PROSITE" id="PS51257">
    <property type="entry name" value="PROKAR_LIPOPROTEIN"/>
    <property type="match status" value="1"/>
</dbReference>
<dbReference type="AlphaFoldDB" id="W9GKA9"/>
<feature type="signal peptide" evidence="1">
    <location>
        <begin position="1"/>
        <end position="23"/>
    </location>
</feature>
<evidence type="ECO:0000313" key="2">
    <source>
        <dbReference type="EMBL" id="EWT05547.1"/>
    </source>
</evidence>
<keyword evidence="1" id="KW-0732">Signal</keyword>
<organism evidence="2 3">
    <name type="scientific">Intrasporangium chromatireducens Q5-1</name>
    <dbReference type="NCBI Taxonomy" id="584657"/>
    <lineage>
        <taxon>Bacteria</taxon>
        <taxon>Bacillati</taxon>
        <taxon>Actinomycetota</taxon>
        <taxon>Actinomycetes</taxon>
        <taxon>Micrococcales</taxon>
        <taxon>Intrasporangiaceae</taxon>
        <taxon>Intrasporangium</taxon>
    </lineage>
</organism>
<accession>W9GKA9</accession>
<keyword evidence="3" id="KW-1185">Reference proteome</keyword>
<evidence type="ECO:0008006" key="4">
    <source>
        <dbReference type="Google" id="ProtNLM"/>
    </source>
</evidence>
<dbReference type="PATRIC" id="fig|584657.3.peg.2567"/>
<dbReference type="Proteomes" id="UP000019494">
    <property type="component" value="Unassembled WGS sequence"/>
</dbReference>